<keyword evidence="1 3" id="KW-0479">Metal-binding</keyword>
<accession>A0A8S0TPL5</accession>
<dbReference type="GO" id="GO:0002238">
    <property type="term" value="P:response to molecule of fungal origin"/>
    <property type="evidence" value="ECO:0007669"/>
    <property type="project" value="UniProtKB-ARBA"/>
</dbReference>
<dbReference type="PANTHER" id="PTHR47990">
    <property type="entry name" value="2-OXOGLUTARATE (2OG) AND FE(II)-DEPENDENT OXYGENASE SUPERFAMILY PROTEIN-RELATED"/>
    <property type="match status" value="1"/>
</dbReference>
<dbReference type="InterPro" id="IPR044861">
    <property type="entry name" value="IPNS-like_FE2OG_OXY"/>
</dbReference>
<keyword evidence="2 3" id="KW-0408">Iron</keyword>
<dbReference type="OrthoDB" id="288590at2759"/>
<dbReference type="EMBL" id="CACTIH010007288">
    <property type="protein sequence ID" value="CAA3007988.1"/>
    <property type="molecule type" value="Genomic_DNA"/>
</dbReference>
<comment type="similarity">
    <text evidence="3">Belongs to the iron/ascorbate-dependent oxidoreductase family.</text>
</comment>
<dbReference type="GO" id="GO:0009805">
    <property type="term" value="P:coumarin biosynthetic process"/>
    <property type="evidence" value="ECO:0007669"/>
    <property type="project" value="UniProtKB-ARBA"/>
</dbReference>
<protein>
    <submittedName>
        <fullName evidence="5">Flavonol synthase flavanone 3-hydroxylase-like</fullName>
    </submittedName>
</protein>
<dbReference type="Pfam" id="PF03171">
    <property type="entry name" value="2OG-FeII_Oxy"/>
    <property type="match status" value="1"/>
</dbReference>
<reference evidence="5 6" key="1">
    <citation type="submission" date="2019-12" db="EMBL/GenBank/DDBJ databases">
        <authorList>
            <person name="Alioto T."/>
            <person name="Alioto T."/>
            <person name="Gomez Garrido J."/>
        </authorList>
    </citation>
    <scope>NUCLEOTIDE SEQUENCE [LARGE SCALE GENOMIC DNA]</scope>
</reference>
<dbReference type="SUPFAM" id="SSF51197">
    <property type="entry name" value="Clavaminate synthase-like"/>
    <property type="match status" value="1"/>
</dbReference>
<evidence type="ECO:0000256" key="2">
    <source>
        <dbReference type="ARBA" id="ARBA00023004"/>
    </source>
</evidence>
<comment type="caution">
    <text evidence="5">The sequence shown here is derived from an EMBL/GenBank/DDBJ whole genome shotgun (WGS) entry which is preliminary data.</text>
</comment>
<evidence type="ECO:0000256" key="1">
    <source>
        <dbReference type="ARBA" id="ARBA00022723"/>
    </source>
</evidence>
<dbReference type="Pfam" id="PF14226">
    <property type="entry name" value="DIOX_N"/>
    <property type="match status" value="1"/>
</dbReference>
<dbReference type="InterPro" id="IPR050231">
    <property type="entry name" value="Iron_ascorbate_oxido_reductase"/>
</dbReference>
<dbReference type="InterPro" id="IPR005123">
    <property type="entry name" value="Oxoglu/Fe-dep_dioxygenase_dom"/>
</dbReference>
<feature type="domain" description="Fe2OG dioxygenase" evidence="4">
    <location>
        <begin position="159"/>
        <end position="257"/>
    </location>
</feature>
<name>A0A8S0TPL5_OLEEU</name>
<keyword evidence="3" id="KW-0560">Oxidoreductase</keyword>
<dbReference type="AlphaFoldDB" id="A0A8S0TPL5"/>
<dbReference type="InterPro" id="IPR026992">
    <property type="entry name" value="DIOX_N"/>
</dbReference>
<evidence type="ECO:0000313" key="5">
    <source>
        <dbReference type="EMBL" id="CAA3007988.1"/>
    </source>
</evidence>
<evidence type="ECO:0000313" key="6">
    <source>
        <dbReference type="Proteomes" id="UP000594638"/>
    </source>
</evidence>
<dbReference type="Gramene" id="OE9A082812T1">
    <property type="protein sequence ID" value="OE9A082812C1"/>
    <property type="gene ID" value="OE9A082812"/>
</dbReference>
<dbReference type="PROSITE" id="PS51471">
    <property type="entry name" value="FE2OG_OXY"/>
    <property type="match status" value="1"/>
</dbReference>
<dbReference type="GO" id="GO:0016706">
    <property type="term" value="F:2-oxoglutarate-dependent dioxygenase activity"/>
    <property type="evidence" value="ECO:0007669"/>
    <property type="project" value="UniProtKB-ARBA"/>
</dbReference>
<dbReference type="InterPro" id="IPR027443">
    <property type="entry name" value="IPNS-like_sf"/>
</dbReference>
<sequence length="324" mass="36592">MSNCAIPTVDLSVFFQNGDEEGKKAAKAIISRACSEYGFFQAVNHGVSLELMSRAMELTKTFFTLPEEEKIKYRPRSGAPVPAGYGKQPAHSSDKNEYLLMLPPQSSFNVLPNDPPGFREVLEEMFKNFSKTGEVVESILNDCLGLPPNFLKEYNDDRTGDLMSAKRYFPATETENIGISEHEDSNCITFIFQDEVGGLEVLKHGEWIPVVPVKGTIVVNVADVIQVLTNNKFKSSTHRVIRSKGRSRHSFSFFYNLQGDKIVEPLPNFTEHIGEPPKYRQFVYKSYQALRIRNKTHPPNRPVDVINISHYAISPHNNQVYSSL</sequence>
<evidence type="ECO:0000259" key="4">
    <source>
        <dbReference type="PROSITE" id="PS51471"/>
    </source>
</evidence>
<dbReference type="Proteomes" id="UP000594638">
    <property type="component" value="Unassembled WGS sequence"/>
</dbReference>
<dbReference type="Gene3D" id="2.60.120.330">
    <property type="entry name" value="B-lactam Antibiotic, Isopenicillin N Synthase, Chain"/>
    <property type="match status" value="1"/>
</dbReference>
<proteinExistence type="inferred from homology"/>
<gene>
    <name evidence="5" type="ORF">OLEA9_A082812</name>
</gene>
<organism evidence="5 6">
    <name type="scientific">Olea europaea subsp. europaea</name>
    <dbReference type="NCBI Taxonomy" id="158383"/>
    <lineage>
        <taxon>Eukaryota</taxon>
        <taxon>Viridiplantae</taxon>
        <taxon>Streptophyta</taxon>
        <taxon>Embryophyta</taxon>
        <taxon>Tracheophyta</taxon>
        <taxon>Spermatophyta</taxon>
        <taxon>Magnoliopsida</taxon>
        <taxon>eudicotyledons</taxon>
        <taxon>Gunneridae</taxon>
        <taxon>Pentapetalae</taxon>
        <taxon>asterids</taxon>
        <taxon>lamiids</taxon>
        <taxon>Lamiales</taxon>
        <taxon>Oleaceae</taxon>
        <taxon>Oleeae</taxon>
        <taxon>Olea</taxon>
    </lineage>
</organism>
<dbReference type="GO" id="GO:0046872">
    <property type="term" value="F:metal ion binding"/>
    <property type="evidence" value="ECO:0007669"/>
    <property type="project" value="UniProtKB-KW"/>
</dbReference>
<evidence type="ECO:0000256" key="3">
    <source>
        <dbReference type="RuleBase" id="RU003682"/>
    </source>
</evidence>
<keyword evidence="6" id="KW-1185">Reference proteome</keyword>